<evidence type="ECO:0000313" key="1">
    <source>
        <dbReference type="EMBL" id="PWZ08384.1"/>
    </source>
</evidence>
<accession>A0A3L6DIJ1</accession>
<comment type="caution">
    <text evidence="1">The sequence shown here is derived from an EMBL/GenBank/DDBJ whole genome shotgun (WGS) entry which is preliminary data.</text>
</comment>
<proteinExistence type="predicted"/>
<gene>
    <name evidence="1" type="ORF">Zm00014a_026219</name>
</gene>
<protein>
    <submittedName>
        <fullName evidence="1">Uncharacterized protein</fullName>
    </submittedName>
</protein>
<evidence type="ECO:0000313" key="2">
    <source>
        <dbReference type="Proteomes" id="UP000251960"/>
    </source>
</evidence>
<dbReference type="Proteomes" id="UP000251960">
    <property type="component" value="Chromosome 8"/>
</dbReference>
<reference evidence="1 2" key="1">
    <citation type="journal article" date="2018" name="Nat. Genet.">
        <title>Extensive intraspecific gene order and gene structural variations between Mo17 and other maize genomes.</title>
        <authorList>
            <person name="Sun S."/>
            <person name="Zhou Y."/>
            <person name="Chen J."/>
            <person name="Shi J."/>
            <person name="Zhao H."/>
            <person name="Zhao H."/>
            <person name="Song W."/>
            <person name="Zhang M."/>
            <person name="Cui Y."/>
            <person name="Dong X."/>
            <person name="Liu H."/>
            <person name="Ma X."/>
            <person name="Jiao Y."/>
            <person name="Wang B."/>
            <person name="Wei X."/>
            <person name="Stein J.C."/>
            <person name="Glaubitz J.C."/>
            <person name="Lu F."/>
            <person name="Yu G."/>
            <person name="Liang C."/>
            <person name="Fengler K."/>
            <person name="Li B."/>
            <person name="Rafalski A."/>
            <person name="Schnable P.S."/>
            <person name="Ware D.H."/>
            <person name="Buckler E.S."/>
            <person name="Lai J."/>
        </authorList>
    </citation>
    <scope>NUCLEOTIDE SEQUENCE [LARGE SCALE GENOMIC DNA]</scope>
    <source>
        <strain evidence="2">cv. Missouri 17</strain>
        <tissue evidence="1">Seedling</tissue>
    </source>
</reference>
<name>A0A3L6DIJ1_MAIZE</name>
<dbReference type="EMBL" id="NCVQ01000009">
    <property type="protein sequence ID" value="PWZ08384.1"/>
    <property type="molecule type" value="Genomic_DNA"/>
</dbReference>
<organism evidence="1 2">
    <name type="scientific">Zea mays</name>
    <name type="common">Maize</name>
    <dbReference type="NCBI Taxonomy" id="4577"/>
    <lineage>
        <taxon>Eukaryota</taxon>
        <taxon>Viridiplantae</taxon>
        <taxon>Streptophyta</taxon>
        <taxon>Embryophyta</taxon>
        <taxon>Tracheophyta</taxon>
        <taxon>Spermatophyta</taxon>
        <taxon>Magnoliopsida</taxon>
        <taxon>Liliopsida</taxon>
        <taxon>Poales</taxon>
        <taxon>Poaceae</taxon>
        <taxon>PACMAD clade</taxon>
        <taxon>Panicoideae</taxon>
        <taxon>Andropogonodae</taxon>
        <taxon>Andropogoneae</taxon>
        <taxon>Tripsacinae</taxon>
        <taxon>Zea</taxon>
    </lineage>
</organism>
<sequence>MTELPLHIKLIP</sequence>